<feature type="compositionally biased region" description="Polar residues" evidence="1">
    <location>
        <begin position="15"/>
        <end position="42"/>
    </location>
</feature>
<accession>A0A0C9VQ18</accession>
<keyword evidence="2" id="KW-0472">Membrane</keyword>
<keyword evidence="2" id="KW-1133">Transmembrane helix</keyword>
<evidence type="ECO:0000256" key="1">
    <source>
        <dbReference type="SAM" id="MobiDB-lite"/>
    </source>
</evidence>
<dbReference type="OrthoDB" id="5570013at2759"/>
<keyword evidence="4" id="KW-1185">Reference proteome</keyword>
<reference evidence="3 4" key="1">
    <citation type="submission" date="2014-04" db="EMBL/GenBank/DDBJ databases">
        <title>Evolutionary Origins and Diversification of the Mycorrhizal Mutualists.</title>
        <authorList>
            <consortium name="DOE Joint Genome Institute"/>
            <consortium name="Mycorrhizal Genomics Consortium"/>
            <person name="Kohler A."/>
            <person name="Kuo A."/>
            <person name="Nagy L.G."/>
            <person name="Floudas D."/>
            <person name="Copeland A."/>
            <person name="Barry K.W."/>
            <person name="Cichocki N."/>
            <person name="Veneault-Fourrey C."/>
            <person name="LaButti K."/>
            <person name="Lindquist E.A."/>
            <person name="Lipzen A."/>
            <person name="Lundell T."/>
            <person name="Morin E."/>
            <person name="Murat C."/>
            <person name="Riley R."/>
            <person name="Ohm R."/>
            <person name="Sun H."/>
            <person name="Tunlid A."/>
            <person name="Henrissat B."/>
            <person name="Grigoriev I.V."/>
            <person name="Hibbett D.S."/>
            <person name="Martin F."/>
        </authorList>
    </citation>
    <scope>NUCLEOTIDE SEQUENCE [LARGE SCALE GENOMIC DNA]</scope>
    <source>
        <strain evidence="3 4">MD-312</strain>
    </source>
</reference>
<dbReference type="Proteomes" id="UP000053820">
    <property type="component" value="Unassembled WGS sequence"/>
</dbReference>
<evidence type="ECO:0000256" key="2">
    <source>
        <dbReference type="SAM" id="Phobius"/>
    </source>
</evidence>
<evidence type="ECO:0000313" key="3">
    <source>
        <dbReference type="EMBL" id="KIJ59790.1"/>
    </source>
</evidence>
<proteinExistence type="predicted"/>
<organism evidence="3 4">
    <name type="scientific">Hydnomerulius pinastri MD-312</name>
    <dbReference type="NCBI Taxonomy" id="994086"/>
    <lineage>
        <taxon>Eukaryota</taxon>
        <taxon>Fungi</taxon>
        <taxon>Dikarya</taxon>
        <taxon>Basidiomycota</taxon>
        <taxon>Agaricomycotina</taxon>
        <taxon>Agaricomycetes</taxon>
        <taxon>Agaricomycetidae</taxon>
        <taxon>Boletales</taxon>
        <taxon>Boletales incertae sedis</taxon>
        <taxon>Leucogyrophana</taxon>
    </lineage>
</organism>
<feature type="region of interest" description="Disordered" evidence="1">
    <location>
        <begin position="1"/>
        <end position="45"/>
    </location>
</feature>
<dbReference type="AlphaFoldDB" id="A0A0C9VQ18"/>
<feature type="region of interest" description="Disordered" evidence="1">
    <location>
        <begin position="476"/>
        <end position="496"/>
    </location>
</feature>
<dbReference type="EMBL" id="KN839881">
    <property type="protein sequence ID" value="KIJ59790.1"/>
    <property type="molecule type" value="Genomic_DNA"/>
</dbReference>
<sequence>MMIVIDTDPKRVPENNATGQGSSFMSTNTAASPNAGQSSYGFSYNAPPPPPPPPSYYSYPSYSYQTTVIPAVVAVEYRQSPGARFCKAFAAAILVYFLVVGAVHTTANMAFDGIRWDDSVGAPRADDGTVLRSVGGSNWTFYHQNPSWSSRFPRSAEASFVLPVDSDELFLISRGSYQSGKVEVKQAPDVEQGSVKVDVRVAYHVDRALARATVCELQKDGDRNGVGIFTPSPIRWINFNKQDELYFQVTYTFPAARAGRTPVHVKGFKTSTGNYVYEIGDLWRAMMFDDIDVTTSNSHIQVESITFKRGSFASSNSHIRGHFNTSNSLTLRTSNGHIEATASLFNDLGLATTLVMTTSNSHITSAVALDTHSGTGGLFDVKAHSSNGRVSLEYEDSPLDARLTSRVTTSNSQASVKMHPAFEGSFEVTSSNIGPALIQNRVSDPSGKGRERFVKQNRSGNRISGSVYWAERSGARKDIKGSSSVQTSNSRASLEL</sequence>
<name>A0A0C9VQ18_9AGAM</name>
<keyword evidence="2" id="KW-0812">Transmembrane</keyword>
<feature type="transmembrane region" description="Helical" evidence="2">
    <location>
        <begin position="88"/>
        <end position="107"/>
    </location>
</feature>
<protein>
    <submittedName>
        <fullName evidence="3">Uncharacterized protein</fullName>
    </submittedName>
</protein>
<dbReference type="HOGENOM" id="CLU_037980_1_0_1"/>
<evidence type="ECO:0000313" key="4">
    <source>
        <dbReference type="Proteomes" id="UP000053820"/>
    </source>
</evidence>
<gene>
    <name evidence="3" type="ORF">HYDPIDRAFT_118152</name>
</gene>
<feature type="compositionally biased region" description="Polar residues" evidence="1">
    <location>
        <begin position="481"/>
        <end position="496"/>
    </location>
</feature>